<dbReference type="RefSeq" id="WP_236961963.1">
    <property type="nucleotide sequence ID" value="NZ_CP003811.1"/>
</dbReference>
<dbReference type="PANTHER" id="PTHR34846:SF11">
    <property type="entry name" value="4-CARBOXYMUCONOLACTONE DECARBOXYLASE FAMILY PROTEIN (AFU_ORTHOLOGUE AFUA_6G11590)"/>
    <property type="match status" value="1"/>
</dbReference>
<name>A0A089NWJ3_9HYPH</name>
<dbReference type="Gene3D" id="1.20.1290.10">
    <property type="entry name" value="AhpD-like"/>
    <property type="match status" value="1"/>
</dbReference>
<dbReference type="AlphaFoldDB" id="A0A089NWJ3"/>
<dbReference type="SUPFAM" id="SSF69118">
    <property type="entry name" value="AhpD-like"/>
    <property type="match status" value="1"/>
</dbReference>
<dbReference type="STRING" id="693986.MOC_4546"/>
<accession>A0A089NWJ3</accession>
<evidence type="ECO:0000313" key="1">
    <source>
        <dbReference type="EMBL" id="AIQ92301.1"/>
    </source>
</evidence>
<organism evidence="1 2">
    <name type="scientific">Methylobacterium oryzae CBMB20</name>
    <dbReference type="NCBI Taxonomy" id="693986"/>
    <lineage>
        <taxon>Bacteria</taxon>
        <taxon>Pseudomonadati</taxon>
        <taxon>Pseudomonadota</taxon>
        <taxon>Alphaproteobacteria</taxon>
        <taxon>Hyphomicrobiales</taxon>
        <taxon>Methylobacteriaceae</taxon>
        <taxon>Methylobacterium</taxon>
    </lineage>
</organism>
<dbReference type="EMBL" id="CP003811">
    <property type="protein sequence ID" value="AIQ92301.1"/>
    <property type="molecule type" value="Genomic_DNA"/>
</dbReference>
<dbReference type="HOGENOM" id="CLU_082760_3_0_5"/>
<evidence type="ECO:0000313" key="2">
    <source>
        <dbReference type="Proteomes" id="UP000029492"/>
    </source>
</evidence>
<dbReference type="eggNOG" id="COG2128">
    <property type="taxonomic scope" value="Bacteria"/>
</dbReference>
<sequence length="220" mass="22948">MASGQTSAERMPEIPADSLSPAQTEAAAAFQAERGVPVFGPFVPLLRSPELMLCASRMGQYLRYGSVLPLRVSEFAILVVAREWSQPVEWAIHHPIALKAGVAPETAQALAEGRRPDTMSADEALAYAFSTELMRNRAVSDATYAALVARFGEQGAIDLTGINGYYALLAMTMNVARTALPAGGPAAPPLPPLVGPASAPLARSGLSQDPAPLVAPAASV</sequence>
<proteinExistence type="predicted"/>
<protein>
    <submittedName>
        <fullName evidence="1">Protein of unassigned function</fullName>
    </submittedName>
</protein>
<dbReference type="PANTHER" id="PTHR34846">
    <property type="entry name" value="4-CARBOXYMUCONOLACTONE DECARBOXYLASE FAMILY PROTEIN (AFU_ORTHOLOGUE AFUA_6G11590)"/>
    <property type="match status" value="1"/>
</dbReference>
<dbReference type="KEGG" id="mor:MOC_4546"/>
<dbReference type="InterPro" id="IPR029032">
    <property type="entry name" value="AhpD-like"/>
</dbReference>
<gene>
    <name evidence="1" type="ORF">MOC_4546</name>
</gene>
<dbReference type="Proteomes" id="UP000029492">
    <property type="component" value="Chromosome"/>
</dbReference>
<reference evidence="1 2" key="1">
    <citation type="journal article" date="2014" name="PLoS ONE">
        <title>Genome Information of Methylobacterium oryzae, a Plant-Probiotic Methylotroph in the Phyllosphere.</title>
        <authorList>
            <person name="Kwak M.J."/>
            <person name="Jeong H."/>
            <person name="Madhaiyan M."/>
            <person name="Lee Y."/>
            <person name="Sa T.M."/>
            <person name="Oh T.K."/>
            <person name="Kim J.F."/>
        </authorList>
    </citation>
    <scope>NUCLEOTIDE SEQUENCE [LARGE SCALE GENOMIC DNA]</scope>
    <source>
        <strain evidence="1 2">CBMB20</strain>
    </source>
</reference>
<keyword evidence="2" id="KW-1185">Reference proteome</keyword>